<dbReference type="STRING" id="1043004.A0A074WTZ0"/>
<gene>
    <name evidence="3" type="ORF">M436DRAFT_78396</name>
</gene>
<evidence type="ECO:0000313" key="3">
    <source>
        <dbReference type="EMBL" id="KEQ76645.1"/>
    </source>
</evidence>
<feature type="region of interest" description="Disordered" evidence="1">
    <location>
        <begin position="1"/>
        <end position="26"/>
    </location>
</feature>
<accession>A0A074WTZ0</accession>
<dbReference type="SUPFAM" id="SSF46689">
    <property type="entry name" value="Homeodomain-like"/>
    <property type="match status" value="1"/>
</dbReference>
<dbReference type="Pfam" id="PF04433">
    <property type="entry name" value="SWIRM"/>
    <property type="match status" value="1"/>
</dbReference>
<keyword evidence="4" id="KW-1185">Reference proteome</keyword>
<dbReference type="EMBL" id="KL584703">
    <property type="protein sequence ID" value="KEQ76645.1"/>
    <property type="molecule type" value="Genomic_DNA"/>
</dbReference>
<dbReference type="Proteomes" id="UP000027730">
    <property type="component" value="Unassembled WGS sequence"/>
</dbReference>
<dbReference type="InterPro" id="IPR007526">
    <property type="entry name" value="SWIRM"/>
</dbReference>
<feature type="region of interest" description="Disordered" evidence="1">
    <location>
        <begin position="62"/>
        <end position="116"/>
    </location>
</feature>
<sequence length="494" mass="54934">MASEMTDLPMAKGKAPATSVYPSPADEINHTFAQPSSPVFDQQQVALSMRRENVTLPPIKSLIHQMPSPSSSPQLAVAHYKSSADAHLTSPNKFNRNQDDPLFPDRPATFDDDAKPQSLFGNSAHPVQPVILPERDQQLFAPSSQLGPGGLARPVPIEPPVQCEPIQHPRSRTEPVRSSPDALNSANSGSSIGRSYPPGRKRKQTQTAYDIYMRRPISPSIPRYGRNDLWARQAADPDRYVEPIRQEWLQHFEAVKATLPQPTFPIQTPPGVLTDLQRISPADAAMFAARHGIALGSRPQQEKRRVDSGLEMPPPKRTRKVSAAKAPLKPSVSPREAPLDVPSKKFRRRSNDANKAKAPAEKVTRDYSIYNDYCPPISTLDSDQVNFPNIEWKATPQDVSGHEDCGLLHPKEISIVSKLVLTPSDYIYIKRRFFANRLEYARKGQSFNINAAQLACKGADEHGITGIDVNKTSRLHKAFDKVGWLDEKHMQPFL</sequence>
<feature type="domain" description="SWIRM" evidence="2">
    <location>
        <begin position="406"/>
        <end position="486"/>
    </location>
</feature>
<dbReference type="GeneID" id="25416225"/>
<proteinExistence type="predicted"/>
<dbReference type="GO" id="GO:0010468">
    <property type="term" value="P:regulation of gene expression"/>
    <property type="evidence" value="ECO:0007669"/>
    <property type="project" value="UniProtKB-ARBA"/>
</dbReference>
<dbReference type="HOGENOM" id="CLU_519687_0_0_1"/>
<dbReference type="InterPro" id="IPR036388">
    <property type="entry name" value="WH-like_DNA-bd_sf"/>
</dbReference>
<name>A0A074WTZ0_9PEZI</name>
<dbReference type="OrthoDB" id="5598695at2759"/>
<reference evidence="3 4" key="1">
    <citation type="journal article" date="2014" name="BMC Genomics">
        <title>Genome sequencing of four Aureobasidium pullulans varieties: biotechnological potential, stress tolerance, and description of new species.</title>
        <authorList>
            <person name="Gostin Ar C."/>
            <person name="Ohm R.A."/>
            <person name="Kogej T."/>
            <person name="Sonjak S."/>
            <person name="Turk M."/>
            <person name="Zajc J."/>
            <person name="Zalar P."/>
            <person name="Grube M."/>
            <person name="Sun H."/>
            <person name="Han J."/>
            <person name="Sharma A."/>
            <person name="Chiniquy J."/>
            <person name="Ngan C.Y."/>
            <person name="Lipzen A."/>
            <person name="Barry K."/>
            <person name="Grigoriev I.V."/>
            <person name="Gunde-Cimerman N."/>
        </authorList>
    </citation>
    <scope>NUCLEOTIDE SEQUENCE [LARGE SCALE GENOMIC DNA]</scope>
    <source>
        <strain evidence="3 4">CBS 147.97</strain>
    </source>
</reference>
<dbReference type="InterPro" id="IPR009057">
    <property type="entry name" value="Homeodomain-like_sf"/>
</dbReference>
<evidence type="ECO:0000313" key="4">
    <source>
        <dbReference type="Proteomes" id="UP000027730"/>
    </source>
</evidence>
<feature type="compositionally biased region" description="Polar residues" evidence="1">
    <location>
        <begin position="181"/>
        <end position="193"/>
    </location>
</feature>
<dbReference type="AlphaFoldDB" id="A0A074WTZ0"/>
<evidence type="ECO:0000256" key="1">
    <source>
        <dbReference type="SAM" id="MobiDB-lite"/>
    </source>
</evidence>
<evidence type="ECO:0000259" key="2">
    <source>
        <dbReference type="Pfam" id="PF04433"/>
    </source>
</evidence>
<dbReference type="RefSeq" id="XP_013431340.1">
    <property type="nucleotide sequence ID" value="XM_013575886.1"/>
</dbReference>
<dbReference type="Gene3D" id="1.10.10.10">
    <property type="entry name" value="Winged helix-like DNA-binding domain superfamily/Winged helix DNA-binding domain"/>
    <property type="match status" value="1"/>
</dbReference>
<organism evidence="3 4">
    <name type="scientific">Aureobasidium namibiae CBS 147.97</name>
    <dbReference type="NCBI Taxonomy" id="1043004"/>
    <lineage>
        <taxon>Eukaryota</taxon>
        <taxon>Fungi</taxon>
        <taxon>Dikarya</taxon>
        <taxon>Ascomycota</taxon>
        <taxon>Pezizomycotina</taxon>
        <taxon>Dothideomycetes</taxon>
        <taxon>Dothideomycetidae</taxon>
        <taxon>Dothideales</taxon>
        <taxon>Saccotheciaceae</taxon>
        <taxon>Aureobasidium</taxon>
    </lineage>
</organism>
<feature type="region of interest" description="Disordered" evidence="1">
    <location>
        <begin position="140"/>
        <end position="208"/>
    </location>
</feature>
<feature type="region of interest" description="Disordered" evidence="1">
    <location>
        <begin position="294"/>
        <end position="341"/>
    </location>
</feature>
<protein>
    <recommendedName>
        <fullName evidence="2">SWIRM domain-containing protein</fullName>
    </recommendedName>
</protein>